<dbReference type="InterPro" id="IPR003439">
    <property type="entry name" value="ABC_transporter-like_ATP-bd"/>
</dbReference>
<comment type="caution">
    <text evidence="11">The sequence shown here is derived from an EMBL/GenBank/DDBJ whole genome shotgun (WGS) entry which is preliminary data.</text>
</comment>
<dbReference type="InterPro" id="IPR050173">
    <property type="entry name" value="ABC_transporter_C-like"/>
</dbReference>
<keyword evidence="5" id="KW-0067">ATP-binding</keyword>
<dbReference type="PROSITE" id="PS50929">
    <property type="entry name" value="ABC_TM1F"/>
    <property type="match status" value="1"/>
</dbReference>
<keyword evidence="7 8" id="KW-0472">Membrane</keyword>
<feature type="domain" description="ABC transmembrane type-1" evidence="10">
    <location>
        <begin position="1"/>
        <end position="103"/>
    </location>
</feature>
<evidence type="ECO:0000256" key="4">
    <source>
        <dbReference type="ARBA" id="ARBA00022741"/>
    </source>
</evidence>
<evidence type="ECO:0000256" key="6">
    <source>
        <dbReference type="ARBA" id="ARBA00022989"/>
    </source>
</evidence>
<dbReference type="AlphaFoldDB" id="A0AAN6SFI1"/>
<keyword evidence="11" id="KW-0378">Hydrolase</keyword>
<keyword evidence="3 8" id="KW-0812">Transmembrane</keyword>
<proteinExistence type="predicted"/>
<sequence length="523" mass="57077">MLGSVKTIKMLGLQGVVEKHILGLREEELNKEKRVRWIMSMHNASANALGMFAPVITIILFAIITMANDTTLDTKTAFPTIAVLALVTHPANMVMTIILQAIAAYASFEKIEDYIKSQKAPAISRSPRPAQLAEGTEVSMQNLIVKWTPEQGNPTLEDVNLELSRGKVIACLGPVGAGKSTLARAILGEVPLAKGTIRYRTESIAYCSQVPWLPNRTIKQVICGSLARYDVGNEWYRAVLKACCLDEDLAAVPDGDETVVGVDGMSLSGGQRQRVALARAVFHRCKMVVLDDPFSALVSASYTNNGPLVFQDFNLEVAAGQLKIRIYVKLLCISSGKRLLSQSRRIHSTYPTHLCALTLTRRVHALISVLQMLGLWSHLSSSPSNSCPGSEHPVIDETSPLLANTNITTTPSPNSPHHPVLDTPLSHLPTPSTSHLQLLSLCRAIIKARAAQAAADEECRDTRDMAGGPDLISYSSLAPNFCHLDIVQPIILLVDITASLDEKTEQKVLEMIKDEFVDNKYTF</sequence>
<dbReference type="PROSITE" id="PS50893">
    <property type="entry name" value="ABC_TRANSPORTER_2"/>
    <property type="match status" value="1"/>
</dbReference>
<organism evidence="11 12">
    <name type="scientific">Pseudoneurospora amorphoporcata</name>
    <dbReference type="NCBI Taxonomy" id="241081"/>
    <lineage>
        <taxon>Eukaryota</taxon>
        <taxon>Fungi</taxon>
        <taxon>Dikarya</taxon>
        <taxon>Ascomycota</taxon>
        <taxon>Pezizomycotina</taxon>
        <taxon>Sordariomycetes</taxon>
        <taxon>Sordariomycetidae</taxon>
        <taxon>Sordariales</taxon>
        <taxon>Sordariaceae</taxon>
        <taxon>Pseudoneurospora</taxon>
    </lineage>
</organism>
<keyword evidence="12" id="KW-1185">Reference proteome</keyword>
<evidence type="ECO:0000313" key="11">
    <source>
        <dbReference type="EMBL" id="KAK3951770.1"/>
    </source>
</evidence>
<evidence type="ECO:0000256" key="1">
    <source>
        <dbReference type="ARBA" id="ARBA00004370"/>
    </source>
</evidence>
<reference evidence="11" key="1">
    <citation type="journal article" date="2023" name="Mol. Phylogenet. Evol.">
        <title>Genome-scale phylogeny and comparative genomics of the fungal order Sordariales.</title>
        <authorList>
            <person name="Hensen N."/>
            <person name="Bonometti L."/>
            <person name="Westerberg I."/>
            <person name="Brannstrom I.O."/>
            <person name="Guillou S."/>
            <person name="Cros-Aarteil S."/>
            <person name="Calhoun S."/>
            <person name="Haridas S."/>
            <person name="Kuo A."/>
            <person name="Mondo S."/>
            <person name="Pangilinan J."/>
            <person name="Riley R."/>
            <person name="LaButti K."/>
            <person name="Andreopoulos B."/>
            <person name="Lipzen A."/>
            <person name="Chen C."/>
            <person name="Yan M."/>
            <person name="Daum C."/>
            <person name="Ng V."/>
            <person name="Clum A."/>
            <person name="Steindorff A."/>
            <person name="Ohm R.A."/>
            <person name="Martin F."/>
            <person name="Silar P."/>
            <person name="Natvig D.O."/>
            <person name="Lalanne C."/>
            <person name="Gautier V."/>
            <person name="Ament-Velasquez S.L."/>
            <person name="Kruys A."/>
            <person name="Hutchinson M.I."/>
            <person name="Powell A.J."/>
            <person name="Barry K."/>
            <person name="Miller A.N."/>
            <person name="Grigoriev I.V."/>
            <person name="Debuchy R."/>
            <person name="Gladieux P."/>
            <person name="Hiltunen Thoren M."/>
            <person name="Johannesson H."/>
        </authorList>
    </citation>
    <scope>NUCLEOTIDE SEQUENCE</scope>
    <source>
        <strain evidence="11">CBS 626.80</strain>
    </source>
</reference>
<evidence type="ECO:0000259" key="9">
    <source>
        <dbReference type="PROSITE" id="PS50893"/>
    </source>
</evidence>
<evidence type="ECO:0000313" key="12">
    <source>
        <dbReference type="Proteomes" id="UP001303222"/>
    </source>
</evidence>
<dbReference type="PROSITE" id="PS00211">
    <property type="entry name" value="ABC_TRANSPORTER_1"/>
    <property type="match status" value="1"/>
</dbReference>
<evidence type="ECO:0000256" key="8">
    <source>
        <dbReference type="SAM" id="Phobius"/>
    </source>
</evidence>
<dbReference type="Gene3D" id="1.20.1560.10">
    <property type="entry name" value="ABC transporter type 1, transmembrane domain"/>
    <property type="match status" value="1"/>
</dbReference>
<dbReference type="GO" id="GO:0005524">
    <property type="term" value="F:ATP binding"/>
    <property type="evidence" value="ECO:0007669"/>
    <property type="project" value="UniProtKB-KW"/>
</dbReference>
<dbReference type="GO" id="GO:0016887">
    <property type="term" value="F:ATP hydrolysis activity"/>
    <property type="evidence" value="ECO:0007669"/>
    <property type="project" value="InterPro"/>
</dbReference>
<dbReference type="PANTHER" id="PTHR24223">
    <property type="entry name" value="ATP-BINDING CASSETTE SUB-FAMILY C"/>
    <property type="match status" value="1"/>
</dbReference>
<evidence type="ECO:0000256" key="2">
    <source>
        <dbReference type="ARBA" id="ARBA00022448"/>
    </source>
</evidence>
<feature type="transmembrane region" description="Helical" evidence="8">
    <location>
        <begin position="44"/>
        <end position="67"/>
    </location>
</feature>
<dbReference type="Proteomes" id="UP001303222">
    <property type="component" value="Unassembled WGS sequence"/>
</dbReference>
<dbReference type="Pfam" id="PF00005">
    <property type="entry name" value="ABC_tran"/>
    <property type="match status" value="1"/>
</dbReference>
<gene>
    <name evidence="11" type="ORF">QBC32DRAFT_324940</name>
</gene>
<comment type="subcellular location">
    <subcellularLocation>
        <location evidence="1">Membrane</location>
    </subcellularLocation>
</comment>
<evidence type="ECO:0000259" key="10">
    <source>
        <dbReference type="PROSITE" id="PS50929"/>
    </source>
</evidence>
<evidence type="ECO:0000256" key="3">
    <source>
        <dbReference type="ARBA" id="ARBA00022692"/>
    </source>
</evidence>
<dbReference type="InterPro" id="IPR027417">
    <property type="entry name" value="P-loop_NTPase"/>
</dbReference>
<feature type="transmembrane region" description="Helical" evidence="8">
    <location>
        <begin position="87"/>
        <end position="108"/>
    </location>
</feature>
<dbReference type="PANTHER" id="PTHR24223:SF345">
    <property type="entry name" value="ABC MULTIDRUG TRANSPORTER (EUROFUNG)"/>
    <property type="match status" value="1"/>
</dbReference>
<evidence type="ECO:0000256" key="7">
    <source>
        <dbReference type="ARBA" id="ARBA00023136"/>
    </source>
</evidence>
<dbReference type="InterPro" id="IPR003593">
    <property type="entry name" value="AAA+_ATPase"/>
</dbReference>
<dbReference type="GO" id="GO:0016020">
    <property type="term" value="C:membrane"/>
    <property type="evidence" value="ECO:0007669"/>
    <property type="project" value="UniProtKB-SubCell"/>
</dbReference>
<dbReference type="SMART" id="SM00382">
    <property type="entry name" value="AAA"/>
    <property type="match status" value="1"/>
</dbReference>
<reference evidence="11" key="2">
    <citation type="submission" date="2023-06" db="EMBL/GenBank/DDBJ databases">
        <authorList>
            <consortium name="Lawrence Berkeley National Laboratory"/>
            <person name="Mondo S.J."/>
            <person name="Hensen N."/>
            <person name="Bonometti L."/>
            <person name="Westerberg I."/>
            <person name="Brannstrom I.O."/>
            <person name="Guillou S."/>
            <person name="Cros-Aarteil S."/>
            <person name="Calhoun S."/>
            <person name="Haridas S."/>
            <person name="Kuo A."/>
            <person name="Pangilinan J."/>
            <person name="Riley R."/>
            <person name="Labutti K."/>
            <person name="Andreopoulos B."/>
            <person name="Lipzen A."/>
            <person name="Chen C."/>
            <person name="Yanf M."/>
            <person name="Daum C."/>
            <person name="Ng V."/>
            <person name="Clum A."/>
            <person name="Steindorff A."/>
            <person name="Ohm R."/>
            <person name="Martin F."/>
            <person name="Silar P."/>
            <person name="Natvig D."/>
            <person name="Lalanne C."/>
            <person name="Gautier V."/>
            <person name="Ament-Velasquez S.L."/>
            <person name="Kruys A."/>
            <person name="Hutchinson M.I."/>
            <person name="Powell A.J."/>
            <person name="Barry K."/>
            <person name="Miller A.N."/>
            <person name="Grigoriev I.V."/>
            <person name="Debuchy R."/>
            <person name="Gladieux P."/>
            <person name="Thoren M.H."/>
            <person name="Johannesson H."/>
        </authorList>
    </citation>
    <scope>NUCLEOTIDE SEQUENCE</scope>
    <source>
        <strain evidence="11">CBS 626.80</strain>
    </source>
</reference>
<dbReference type="InterPro" id="IPR017871">
    <property type="entry name" value="ABC_transporter-like_CS"/>
</dbReference>
<protein>
    <submittedName>
        <fullName evidence="11">P-loop containing nucleoside triphosphate hydrolase protein</fullName>
    </submittedName>
</protein>
<dbReference type="InterPro" id="IPR036640">
    <property type="entry name" value="ABC1_TM_sf"/>
</dbReference>
<feature type="domain" description="ABC transporter" evidence="9">
    <location>
        <begin position="138"/>
        <end position="367"/>
    </location>
</feature>
<evidence type="ECO:0000256" key="5">
    <source>
        <dbReference type="ARBA" id="ARBA00022840"/>
    </source>
</evidence>
<keyword evidence="6 8" id="KW-1133">Transmembrane helix</keyword>
<name>A0AAN6SFI1_9PEZI</name>
<dbReference type="SUPFAM" id="SSF52540">
    <property type="entry name" value="P-loop containing nucleoside triphosphate hydrolases"/>
    <property type="match status" value="1"/>
</dbReference>
<keyword evidence="2" id="KW-0813">Transport</keyword>
<dbReference type="EMBL" id="MU859139">
    <property type="protein sequence ID" value="KAK3951770.1"/>
    <property type="molecule type" value="Genomic_DNA"/>
</dbReference>
<keyword evidence="4" id="KW-0547">Nucleotide-binding</keyword>
<dbReference type="Gene3D" id="3.40.50.300">
    <property type="entry name" value="P-loop containing nucleotide triphosphate hydrolases"/>
    <property type="match status" value="1"/>
</dbReference>
<accession>A0AAN6SFI1</accession>
<dbReference type="GO" id="GO:0140359">
    <property type="term" value="F:ABC-type transporter activity"/>
    <property type="evidence" value="ECO:0007669"/>
    <property type="project" value="InterPro"/>
</dbReference>
<dbReference type="InterPro" id="IPR011527">
    <property type="entry name" value="ABC1_TM_dom"/>
</dbReference>
<dbReference type="SUPFAM" id="SSF90123">
    <property type="entry name" value="ABC transporter transmembrane region"/>
    <property type="match status" value="1"/>
</dbReference>